<dbReference type="Proteomes" id="UP000308652">
    <property type="component" value="Unassembled WGS sequence"/>
</dbReference>
<organism evidence="1 2">
    <name type="scientific">Crucibulum laeve</name>
    <dbReference type="NCBI Taxonomy" id="68775"/>
    <lineage>
        <taxon>Eukaryota</taxon>
        <taxon>Fungi</taxon>
        <taxon>Dikarya</taxon>
        <taxon>Basidiomycota</taxon>
        <taxon>Agaricomycotina</taxon>
        <taxon>Agaricomycetes</taxon>
        <taxon>Agaricomycetidae</taxon>
        <taxon>Agaricales</taxon>
        <taxon>Agaricineae</taxon>
        <taxon>Nidulariaceae</taxon>
        <taxon>Crucibulum</taxon>
    </lineage>
</organism>
<dbReference type="EMBL" id="ML213590">
    <property type="protein sequence ID" value="TFK45038.1"/>
    <property type="molecule type" value="Genomic_DNA"/>
</dbReference>
<protein>
    <submittedName>
        <fullName evidence="1">Uncharacterized protein</fullName>
    </submittedName>
</protein>
<evidence type="ECO:0000313" key="2">
    <source>
        <dbReference type="Proteomes" id="UP000308652"/>
    </source>
</evidence>
<accession>A0A5C3MM68</accession>
<evidence type="ECO:0000313" key="1">
    <source>
        <dbReference type="EMBL" id="TFK45038.1"/>
    </source>
</evidence>
<reference evidence="1 2" key="1">
    <citation type="journal article" date="2019" name="Nat. Ecol. Evol.">
        <title>Megaphylogeny resolves global patterns of mushroom evolution.</title>
        <authorList>
            <person name="Varga T."/>
            <person name="Krizsan K."/>
            <person name="Foldi C."/>
            <person name="Dima B."/>
            <person name="Sanchez-Garcia M."/>
            <person name="Sanchez-Ramirez S."/>
            <person name="Szollosi G.J."/>
            <person name="Szarkandi J.G."/>
            <person name="Papp V."/>
            <person name="Albert L."/>
            <person name="Andreopoulos W."/>
            <person name="Angelini C."/>
            <person name="Antonin V."/>
            <person name="Barry K.W."/>
            <person name="Bougher N.L."/>
            <person name="Buchanan P."/>
            <person name="Buyck B."/>
            <person name="Bense V."/>
            <person name="Catcheside P."/>
            <person name="Chovatia M."/>
            <person name="Cooper J."/>
            <person name="Damon W."/>
            <person name="Desjardin D."/>
            <person name="Finy P."/>
            <person name="Geml J."/>
            <person name="Haridas S."/>
            <person name="Hughes K."/>
            <person name="Justo A."/>
            <person name="Karasinski D."/>
            <person name="Kautmanova I."/>
            <person name="Kiss B."/>
            <person name="Kocsube S."/>
            <person name="Kotiranta H."/>
            <person name="LaButti K.M."/>
            <person name="Lechner B.E."/>
            <person name="Liimatainen K."/>
            <person name="Lipzen A."/>
            <person name="Lukacs Z."/>
            <person name="Mihaltcheva S."/>
            <person name="Morgado L.N."/>
            <person name="Niskanen T."/>
            <person name="Noordeloos M.E."/>
            <person name="Ohm R.A."/>
            <person name="Ortiz-Santana B."/>
            <person name="Ovrebo C."/>
            <person name="Racz N."/>
            <person name="Riley R."/>
            <person name="Savchenko A."/>
            <person name="Shiryaev A."/>
            <person name="Soop K."/>
            <person name="Spirin V."/>
            <person name="Szebenyi C."/>
            <person name="Tomsovsky M."/>
            <person name="Tulloss R.E."/>
            <person name="Uehling J."/>
            <person name="Grigoriev I.V."/>
            <person name="Vagvolgyi C."/>
            <person name="Papp T."/>
            <person name="Martin F.M."/>
            <person name="Miettinen O."/>
            <person name="Hibbett D.S."/>
            <person name="Nagy L.G."/>
        </authorList>
    </citation>
    <scope>NUCLEOTIDE SEQUENCE [LARGE SCALE GENOMIC DNA]</scope>
    <source>
        <strain evidence="1 2">CBS 166.37</strain>
    </source>
</reference>
<dbReference type="AlphaFoldDB" id="A0A5C3MM68"/>
<gene>
    <name evidence="1" type="ORF">BDQ12DRAFT_674011</name>
</gene>
<keyword evidence="2" id="KW-1185">Reference proteome</keyword>
<name>A0A5C3MM68_9AGAR</name>
<proteinExistence type="predicted"/>
<sequence>MYLPTTLLSLGSVSSERERRTRHKWLEVAAKGEDCETMLKIEGADIQTLWAEALIIAHTRRNVTLRIRNIPLDPLLEPITAVSFPPTVSDVRVIIHCDLIAINIV</sequence>